<organism evidence="1">
    <name type="scientific">Dunaliella tertiolecta</name>
    <name type="common">Green alga</name>
    <dbReference type="NCBI Taxonomy" id="3047"/>
    <lineage>
        <taxon>Eukaryota</taxon>
        <taxon>Viridiplantae</taxon>
        <taxon>Chlorophyta</taxon>
        <taxon>core chlorophytes</taxon>
        <taxon>Chlorophyceae</taxon>
        <taxon>CS clade</taxon>
        <taxon>Chlamydomonadales</taxon>
        <taxon>Dunaliellaceae</taxon>
        <taxon>Dunaliella</taxon>
    </lineage>
</organism>
<evidence type="ECO:0000313" key="1">
    <source>
        <dbReference type="EMBL" id="CAE0491784.1"/>
    </source>
</evidence>
<proteinExistence type="predicted"/>
<reference evidence="1" key="1">
    <citation type="submission" date="2021-01" db="EMBL/GenBank/DDBJ databases">
        <authorList>
            <person name="Corre E."/>
            <person name="Pelletier E."/>
            <person name="Niang G."/>
            <person name="Scheremetjew M."/>
            <person name="Finn R."/>
            <person name="Kale V."/>
            <person name="Holt S."/>
            <person name="Cochrane G."/>
            <person name="Meng A."/>
            <person name="Brown T."/>
            <person name="Cohen L."/>
        </authorList>
    </citation>
    <scope>NUCLEOTIDE SEQUENCE</scope>
    <source>
        <strain evidence="1">CCMP1320</strain>
    </source>
</reference>
<dbReference type="AlphaFoldDB" id="A0A7S3VKQ0"/>
<sequence length="151" mass="16040">MHKFCGVVGLAAGLLWHHLRELARTLAAESRGVLPATAVAEQHVAAAGTSITQQQQWQRHEGQMLCYACASVDCAQSPAVEVEVDGHAGGECATPVWTLLSASVQGSCAGRSRGDCGLWTMVPWCRRVCACTDTSAFGCRRAVKAGEIEEQ</sequence>
<protein>
    <submittedName>
        <fullName evidence="1">Uncharacterized protein</fullName>
    </submittedName>
</protein>
<name>A0A7S3VKQ0_DUNTE</name>
<accession>A0A7S3VKQ0</accession>
<dbReference type="EMBL" id="HBIP01012141">
    <property type="protein sequence ID" value="CAE0491784.1"/>
    <property type="molecule type" value="Transcribed_RNA"/>
</dbReference>
<gene>
    <name evidence="1" type="ORF">DTER00134_LOCUS6857</name>
</gene>